<dbReference type="EMBL" id="BSXS01006405">
    <property type="protein sequence ID" value="GME85512.1"/>
    <property type="molecule type" value="Genomic_DNA"/>
</dbReference>
<comment type="caution">
    <text evidence="1">The sequence shown here is derived from an EMBL/GenBank/DDBJ whole genome shotgun (WGS) entry which is preliminary data.</text>
</comment>
<accession>A0ACB5TCV3</accession>
<dbReference type="Proteomes" id="UP001165064">
    <property type="component" value="Unassembled WGS sequence"/>
</dbReference>
<proteinExistence type="predicted"/>
<sequence>MSSFLDRFLYNSSAKGTKSGHIVSTDTPYASSKHTSIATHETYHTHNYPAQERKTSQPNLKNVPYSYYKDIPVDE</sequence>
<keyword evidence="2" id="KW-1185">Reference proteome</keyword>
<gene>
    <name evidence="1" type="ORF">Amon02_000762700</name>
</gene>
<reference evidence="1" key="1">
    <citation type="submission" date="2023-04" db="EMBL/GenBank/DDBJ databases">
        <title>Ambrosiozyma monospora NBRC 10751.</title>
        <authorList>
            <person name="Ichikawa N."/>
            <person name="Sato H."/>
            <person name="Tonouchi N."/>
        </authorList>
    </citation>
    <scope>NUCLEOTIDE SEQUENCE</scope>
    <source>
        <strain evidence="1">NBRC 10751</strain>
    </source>
</reference>
<name>A0ACB5TCV3_AMBMO</name>
<evidence type="ECO:0000313" key="1">
    <source>
        <dbReference type="EMBL" id="GME85512.1"/>
    </source>
</evidence>
<organism evidence="1 2">
    <name type="scientific">Ambrosiozyma monospora</name>
    <name type="common">Yeast</name>
    <name type="synonym">Endomycopsis monosporus</name>
    <dbReference type="NCBI Taxonomy" id="43982"/>
    <lineage>
        <taxon>Eukaryota</taxon>
        <taxon>Fungi</taxon>
        <taxon>Dikarya</taxon>
        <taxon>Ascomycota</taxon>
        <taxon>Saccharomycotina</taxon>
        <taxon>Pichiomycetes</taxon>
        <taxon>Pichiales</taxon>
        <taxon>Pichiaceae</taxon>
        <taxon>Ambrosiozyma</taxon>
    </lineage>
</organism>
<evidence type="ECO:0000313" key="2">
    <source>
        <dbReference type="Proteomes" id="UP001165064"/>
    </source>
</evidence>
<protein>
    <submittedName>
        <fullName evidence="1">Unnamed protein product</fullName>
    </submittedName>
</protein>